<accession>A0AAE1V2Q8</accession>
<dbReference type="AlphaFoldDB" id="A0AAE1V2Q8"/>
<keyword evidence="2" id="KW-1185">Reference proteome</keyword>
<proteinExistence type="predicted"/>
<dbReference type="Proteomes" id="UP001291623">
    <property type="component" value="Unassembled WGS sequence"/>
</dbReference>
<dbReference type="EMBL" id="JAVYJV010000015">
    <property type="protein sequence ID" value="KAK4353047.1"/>
    <property type="molecule type" value="Genomic_DNA"/>
</dbReference>
<reference evidence="1" key="1">
    <citation type="submission" date="2023-12" db="EMBL/GenBank/DDBJ databases">
        <title>Genome assembly of Anisodus tanguticus.</title>
        <authorList>
            <person name="Wang Y.-J."/>
        </authorList>
    </citation>
    <scope>NUCLEOTIDE SEQUENCE</scope>
    <source>
        <strain evidence="1">KB-2021</strain>
        <tissue evidence="1">Leaf</tissue>
    </source>
</reference>
<sequence>MTFRKTNDVPCKEAIVVASADLIHVGPITHHKFKTSGLDASKYFTSLEMTKKNKSQMIVVIAITRGNLASMLFDELSQTGCNFNEYEDSTDSPILMKVSALMDDATNIYEKFAMMEQTIEGLKKSIDDKSLQITQLMNKLEAFTLAESSHVPTCPPGFISQNKNVEDSLAKGKPFAIWTFISQDMDFSSSTIKAGKLARQCLDELQEFKRFLL</sequence>
<evidence type="ECO:0000313" key="1">
    <source>
        <dbReference type="EMBL" id="KAK4353047.1"/>
    </source>
</evidence>
<protein>
    <submittedName>
        <fullName evidence="1">Uncharacterized protein</fullName>
    </submittedName>
</protein>
<gene>
    <name evidence="1" type="ORF">RND71_028565</name>
</gene>
<organism evidence="1 2">
    <name type="scientific">Anisodus tanguticus</name>
    <dbReference type="NCBI Taxonomy" id="243964"/>
    <lineage>
        <taxon>Eukaryota</taxon>
        <taxon>Viridiplantae</taxon>
        <taxon>Streptophyta</taxon>
        <taxon>Embryophyta</taxon>
        <taxon>Tracheophyta</taxon>
        <taxon>Spermatophyta</taxon>
        <taxon>Magnoliopsida</taxon>
        <taxon>eudicotyledons</taxon>
        <taxon>Gunneridae</taxon>
        <taxon>Pentapetalae</taxon>
        <taxon>asterids</taxon>
        <taxon>lamiids</taxon>
        <taxon>Solanales</taxon>
        <taxon>Solanaceae</taxon>
        <taxon>Solanoideae</taxon>
        <taxon>Hyoscyameae</taxon>
        <taxon>Anisodus</taxon>
    </lineage>
</organism>
<name>A0AAE1V2Q8_9SOLA</name>
<evidence type="ECO:0000313" key="2">
    <source>
        <dbReference type="Proteomes" id="UP001291623"/>
    </source>
</evidence>
<comment type="caution">
    <text evidence="1">The sequence shown here is derived from an EMBL/GenBank/DDBJ whole genome shotgun (WGS) entry which is preliminary data.</text>
</comment>